<evidence type="ECO:0000313" key="2">
    <source>
        <dbReference type="Proteomes" id="UP000249396"/>
    </source>
</evidence>
<protein>
    <submittedName>
        <fullName evidence="1">Uncharacterized protein</fullName>
    </submittedName>
</protein>
<organism evidence="1 2">
    <name type="scientific">Candidatus Methylumidiphilus alinenensis</name>
    <dbReference type="NCBI Taxonomy" id="2202197"/>
    <lineage>
        <taxon>Bacteria</taxon>
        <taxon>Pseudomonadati</taxon>
        <taxon>Pseudomonadota</taxon>
        <taxon>Gammaproteobacteria</taxon>
        <taxon>Methylococcales</taxon>
        <taxon>Candidatus Methylumidiphilus</taxon>
    </lineage>
</organism>
<dbReference type="Proteomes" id="UP000249396">
    <property type="component" value="Unassembled WGS sequence"/>
</dbReference>
<dbReference type="EMBL" id="QJPH01000465">
    <property type="protein sequence ID" value="PZN73123.1"/>
    <property type="molecule type" value="Genomic_DNA"/>
</dbReference>
<comment type="caution">
    <text evidence="1">The sequence shown here is derived from an EMBL/GenBank/DDBJ whole genome shotgun (WGS) entry which is preliminary data.</text>
</comment>
<sequence length="63" mass="7344">MSQQLRKIQAAQYEDEHDPYRNLLLSLVKKPHAQTAELHRIVGKWHLLQLLQNAKTPLFDIVG</sequence>
<accession>A0A2W4QMT3</accession>
<gene>
    <name evidence="1" type="ORF">DM484_23180</name>
</gene>
<name>A0A2W4QMT3_9GAMM</name>
<dbReference type="AlphaFoldDB" id="A0A2W4QMT3"/>
<proteinExistence type="predicted"/>
<evidence type="ECO:0000313" key="1">
    <source>
        <dbReference type="EMBL" id="PZN73123.1"/>
    </source>
</evidence>
<reference evidence="1 2" key="1">
    <citation type="journal article" date="2018" name="Aquat. Microb. Ecol.">
        <title>Gammaproteobacterial methanotrophs dominate.</title>
        <authorList>
            <person name="Rissanen A.J."/>
            <person name="Saarenheimo J."/>
            <person name="Tiirola M."/>
            <person name="Peura S."/>
            <person name="Aalto S.L."/>
            <person name="Karvinen A."/>
            <person name="Nykanen H."/>
        </authorList>
    </citation>
    <scope>NUCLEOTIDE SEQUENCE [LARGE SCALE GENOMIC DNA]</scope>
    <source>
        <strain evidence="1">AMbin10</strain>
    </source>
</reference>